<keyword evidence="2" id="KW-0472">Membrane</keyword>
<dbReference type="Proteomes" id="UP001193389">
    <property type="component" value="Chromosome"/>
</dbReference>
<keyword evidence="2" id="KW-0812">Transmembrane</keyword>
<dbReference type="RefSeq" id="WP_318348019.1">
    <property type="nucleotide sequence ID" value="NZ_AP018694.1"/>
</dbReference>
<evidence type="ECO:0000256" key="2">
    <source>
        <dbReference type="SAM" id="Phobius"/>
    </source>
</evidence>
<evidence type="ECO:0000256" key="1">
    <source>
        <dbReference type="SAM" id="MobiDB-lite"/>
    </source>
</evidence>
<evidence type="ECO:0000313" key="4">
    <source>
        <dbReference type="Proteomes" id="UP001193389"/>
    </source>
</evidence>
<accession>A0A5K7SEX9</accession>
<feature type="transmembrane region" description="Helical" evidence="2">
    <location>
        <begin position="46"/>
        <end position="66"/>
    </location>
</feature>
<organism evidence="3 4">
    <name type="scientific">Aquipluma nitroreducens</name>
    <dbReference type="NCBI Taxonomy" id="2010828"/>
    <lineage>
        <taxon>Bacteria</taxon>
        <taxon>Pseudomonadati</taxon>
        <taxon>Bacteroidota</taxon>
        <taxon>Bacteroidia</taxon>
        <taxon>Marinilabiliales</taxon>
        <taxon>Prolixibacteraceae</taxon>
        <taxon>Aquipluma</taxon>
    </lineage>
</organism>
<feature type="region of interest" description="Disordered" evidence="1">
    <location>
        <begin position="163"/>
        <end position="202"/>
    </location>
</feature>
<sequence length="402" mass="45656">MNRNIEDIDQLFREGLNPEDDRLAYQEADWLELKKRLDRNAQKRRGVFWLIRLSGVAALILLFFAIRTLLPESQNRIVQQAEVQQNDQKQQQKQAQPIVSPEVRKDVRKAESVSGTLLAQNKPLEKQLPKKLPIHQASENEINNGDTILVNNLNISNTKPEQKVHRADQATSQPDAVKPVEQKRPATDESLFAPNEKPNEIPEPEHLAHKLTLSVLAAPDYNGVNNLNNASIGDNFGLLVTFKIAKNWSFSTGGVYAKKLYETGFGNYSPSKNIWDEYYPKSVYADCRVLDIPLNISYSLVFGKNTTISFGTGISSYIMLREDYRFSYEEQDSNTAVAYHVVNENQHWLSVLNFQATFERRINSKVSIGLQPYMKIPMSKIGFAGVKLQSLGMAVVLNWNFN</sequence>
<dbReference type="EMBL" id="AP018694">
    <property type="protein sequence ID" value="BBE19804.1"/>
    <property type="molecule type" value="Genomic_DNA"/>
</dbReference>
<feature type="compositionally biased region" description="Basic and acidic residues" evidence="1">
    <location>
        <begin position="178"/>
        <end position="187"/>
    </location>
</feature>
<protein>
    <recommendedName>
        <fullName evidence="5">Outer membrane protein beta-barrel domain-containing protein</fullName>
    </recommendedName>
</protein>
<gene>
    <name evidence="3" type="ORF">AQPE_3992</name>
</gene>
<reference evidence="3" key="1">
    <citation type="journal article" date="2020" name="Int. J. Syst. Evol. Microbiol.">
        <title>Aquipluma nitroreducens gen. nov. sp. nov., a novel facultatively anaerobic bacterium isolated from a freshwater lake.</title>
        <authorList>
            <person name="Watanabe M."/>
            <person name="Kojima H."/>
            <person name="Fukui M."/>
        </authorList>
    </citation>
    <scope>NUCLEOTIDE SEQUENCE</scope>
    <source>
        <strain evidence="3">MeG22</strain>
    </source>
</reference>
<keyword evidence="2" id="KW-1133">Transmembrane helix</keyword>
<evidence type="ECO:0000313" key="3">
    <source>
        <dbReference type="EMBL" id="BBE19804.1"/>
    </source>
</evidence>
<name>A0A5K7SEX9_9BACT</name>
<dbReference type="KEGG" id="anf:AQPE_3992"/>
<proteinExistence type="predicted"/>
<dbReference type="AlphaFoldDB" id="A0A5K7SEX9"/>
<keyword evidence="4" id="KW-1185">Reference proteome</keyword>
<evidence type="ECO:0008006" key="5">
    <source>
        <dbReference type="Google" id="ProtNLM"/>
    </source>
</evidence>